<dbReference type="SUPFAM" id="SSF53335">
    <property type="entry name" value="S-adenosyl-L-methionine-dependent methyltransferases"/>
    <property type="match status" value="1"/>
</dbReference>
<dbReference type="GO" id="GO:0032259">
    <property type="term" value="P:methylation"/>
    <property type="evidence" value="ECO:0007669"/>
    <property type="project" value="UniProtKB-KW"/>
</dbReference>
<comment type="caution">
    <text evidence="2">The sequence shown here is derived from an EMBL/GenBank/DDBJ whole genome shotgun (WGS) entry which is preliminary data.</text>
</comment>
<name>A0A419NFF4_9GAMM</name>
<dbReference type="PANTHER" id="PTHR43861">
    <property type="entry name" value="TRANS-ACONITATE 2-METHYLTRANSFERASE-RELATED"/>
    <property type="match status" value="1"/>
</dbReference>
<sequence>MTQNIYDDQAFFDGYAGLGRSQFGLDGAPEWSSLKAMLPDMNGAHVADLGCGYGWFCRAAREMGAADVLGLDISEKMLEKARSMTPDTGIRYERRDLEALTLPETSFDLIYSSLTLHYIDALPALFRTIFQALKAGGHFVFSGEHPVYTAPCGPGWKLNEQGHKTWPVDGYQREGQRVTDWFAEGVIKQHRKLGTYINSLIEAGFVIRHLDEWGPSAEQIAAYPDLAEEAERPMLFLMSVQKTR</sequence>
<accession>A0A419NFF4</accession>
<evidence type="ECO:0000259" key="1">
    <source>
        <dbReference type="Pfam" id="PF08241"/>
    </source>
</evidence>
<dbReference type="OrthoDB" id="9791837at2"/>
<keyword evidence="3" id="KW-1185">Reference proteome</keyword>
<gene>
    <name evidence="2" type="ORF">D6C13_00995</name>
</gene>
<feature type="domain" description="Methyltransferase type 11" evidence="1">
    <location>
        <begin position="48"/>
        <end position="141"/>
    </location>
</feature>
<dbReference type="EMBL" id="RAHH01000001">
    <property type="protein sequence ID" value="RJT47614.1"/>
    <property type="molecule type" value="Genomic_DNA"/>
</dbReference>
<dbReference type="Pfam" id="PF08241">
    <property type="entry name" value="Methyltransf_11"/>
    <property type="match status" value="1"/>
</dbReference>
<dbReference type="Proteomes" id="UP000284908">
    <property type="component" value="Unassembled WGS sequence"/>
</dbReference>
<dbReference type="RefSeq" id="WP_120130982.1">
    <property type="nucleotide sequence ID" value="NZ_RAHH01000001.1"/>
</dbReference>
<evidence type="ECO:0000313" key="3">
    <source>
        <dbReference type="Proteomes" id="UP000284908"/>
    </source>
</evidence>
<proteinExistence type="predicted"/>
<keyword evidence="2" id="KW-0808">Transferase</keyword>
<reference evidence="2 3" key="1">
    <citation type="submission" date="2018-09" db="EMBL/GenBank/DDBJ databases">
        <authorList>
            <person name="Le Fleche-Mateos A."/>
        </authorList>
    </citation>
    <scope>NUCLEOTIDE SEQUENCE [LARGE SCALE GENOMIC DNA]</scope>
    <source>
        <strain evidence="2 3">DSM 27399</strain>
    </source>
</reference>
<keyword evidence="2" id="KW-0489">Methyltransferase</keyword>
<dbReference type="InterPro" id="IPR013216">
    <property type="entry name" value="Methyltransf_11"/>
</dbReference>
<organism evidence="2 3">
    <name type="scientific">Rahnella woolbedingensis</name>
    <dbReference type="NCBI Taxonomy" id="1510574"/>
    <lineage>
        <taxon>Bacteria</taxon>
        <taxon>Pseudomonadati</taxon>
        <taxon>Pseudomonadota</taxon>
        <taxon>Gammaproteobacteria</taxon>
        <taxon>Enterobacterales</taxon>
        <taxon>Yersiniaceae</taxon>
        <taxon>Rahnella</taxon>
    </lineage>
</organism>
<dbReference type="AlphaFoldDB" id="A0A419NFF4"/>
<dbReference type="PANTHER" id="PTHR43861:SF1">
    <property type="entry name" value="TRANS-ACONITATE 2-METHYLTRANSFERASE"/>
    <property type="match status" value="1"/>
</dbReference>
<evidence type="ECO:0000313" key="2">
    <source>
        <dbReference type="EMBL" id="RJT47614.1"/>
    </source>
</evidence>
<dbReference type="Gene3D" id="3.40.50.150">
    <property type="entry name" value="Vaccinia Virus protein VP39"/>
    <property type="match status" value="1"/>
</dbReference>
<protein>
    <submittedName>
        <fullName evidence="2">Class I SAM-dependent methyltransferase</fullName>
    </submittedName>
</protein>
<dbReference type="GO" id="GO:0008757">
    <property type="term" value="F:S-adenosylmethionine-dependent methyltransferase activity"/>
    <property type="evidence" value="ECO:0007669"/>
    <property type="project" value="InterPro"/>
</dbReference>
<dbReference type="CDD" id="cd02440">
    <property type="entry name" value="AdoMet_MTases"/>
    <property type="match status" value="1"/>
</dbReference>
<dbReference type="InterPro" id="IPR029063">
    <property type="entry name" value="SAM-dependent_MTases_sf"/>
</dbReference>